<reference evidence="1 2" key="1">
    <citation type="journal article" date="2024" name="Nat. Commun.">
        <title>Phylogenomics reveals the evolutionary origins of lichenization in chlorophyte algae.</title>
        <authorList>
            <person name="Puginier C."/>
            <person name="Libourel C."/>
            <person name="Otte J."/>
            <person name="Skaloud P."/>
            <person name="Haon M."/>
            <person name="Grisel S."/>
            <person name="Petersen M."/>
            <person name="Berrin J.G."/>
            <person name="Delaux P.M."/>
            <person name="Dal Grande F."/>
            <person name="Keller J."/>
        </authorList>
    </citation>
    <scope>NUCLEOTIDE SEQUENCE [LARGE SCALE GENOMIC DNA]</scope>
    <source>
        <strain evidence="1 2">SAG 2145</strain>
    </source>
</reference>
<evidence type="ECO:0000313" key="2">
    <source>
        <dbReference type="Proteomes" id="UP001438707"/>
    </source>
</evidence>
<comment type="caution">
    <text evidence="1">The sequence shown here is derived from an EMBL/GenBank/DDBJ whole genome shotgun (WGS) entry which is preliminary data.</text>
</comment>
<proteinExistence type="predicted"/>
<accession>A0AAW1QNE4</accession>
<gene>
    <name evidence="1" type="ORF">WJX74_010692</name>
</gene>
<sequence>MSQLPLEPLSASQASTGGVPVCKVGTYLSFGRGPPRTSNLRSERAWPLLLICSLSAPYLQKLTAMVNPEELAGVKQQILALGPPDIWPETDKDELLALMVTNAFALPMLCNLEPTRFEKSARQVLLQLQLHGDSLQSSNKESLQKLDEIYGIVKAQQGESLSICVSSIGSKVFQSIRAKANLTIVYVEDLPSSGFKEIEAFSWDDRNERTQSDRYLPHLQKVISLGSRSLAWIDAAKHANLLSCDAVSTLGRRFSGTTDVAIVSRGALRGRMPSAGLHLLFELKIAVRSQDVSQAMASMLLANVHSFLLQPMLVLTDLVDDWQLFWLDGNRICSHAFPERAQAVGFIEAILSGAHDAQVERPSTSPAIEVSQVAKRRRIADSLVHGGPLTESLVLPDNAMDLLTPAEITNLRAVHLLNLLDAMPVAAALRPSPPSMYG</sequence>
<keyword evidence="2" id="KW-1185">Reference proteome</keyword>
<dbReference type="EMBL" id="JALJOS010000029">
    <property type="protein sequence ID" value="KAK9822979.1"/>
    <property type="molecule type" value="Genomic_DNA"/>
</dbReference>
<dbReference type="AlphaFoldDB" id="A0AAW1QNE4"/>
<dbReference type="Proteomes" id="UP001438707">
    <property type="component" value="Unassembled WGS sequence"/>
</dbReference>
<protein>
    <submittedName>
        <fullName evidence="1">Uncharacterized protein</fullName>
    </submittedName>
</protein>
<organism evidence="1 2">
    <name type="scientific">Apatococcus lobatus</name>
    <dbReference type="NCBI Taxonomy" id="904363"/>
    <lineage>
        <taxon>Eukaryota</taxon>
        <taxon>Viridiplantae</taxon>
        <taxon>Chlorophyta</taxon>
        <taxon>core chlorophytes</taxon>
        <taxon>Trebouxiophyceae</taxon>
        <taxon>Chlorellales</taxon>
        <taxon>Chlorellaceae</taxon>
        <taxon>Apatococcus</taxon>
    </lineage>
</organism>
<name>A0AAW1QNE4_9CHLO</name>
<evidence type="ECO:0000313" key="1">
    <source>
        <dbReference type="EMBL" id="KAK9822979.1"/>
    </source>
</evidence>